<comment type="similarity">
    <text evidence="8 9">Belongs to the TonB-dependent receptor family.</text>
</comment>
<dbReference type="InterPro" id="IPR037066">
    <property type="entry name" value="Plug_dom_sf"/>
</dbReference>
<evidence type="ECO:0000256" key="5">
    <source>
        <dbReference type="ARBA" id="ARBA00023077"/>
    </source>
</evidence>
<accession>A0A449I1Q3</accession>
<dbReference type="AlphaFoldDB" id="A0A449I1Q3"/>
<evidence type="ECO:0000256" key="4">
    <source>
        <dbReference type="ARBA" id="ARBA00022692"/>
    </source>
</evidence>
<evidence type="ECO:0000256" key="2">
    <source>
        <dbReference type="ARBA" id="ARBA00022448"/>
    </source>
</evidence>
<feature type="signal peptide" evidence="10">
    <location>
        <begin position="1"/>
        <end position="24"/>
    </location>
</feature>
<dbReference type="Gene3D" id="2.170.130.10">
    <property type="entry name" value="TonB-dependent receptor, plug domain"/>
    <property type="match status" value="1"/>
</dbReference>
<sequence length="1123" mass="124772">MVKQVKSVCVLLLALTVSSSVAYAATESENAHVQVVQQSGTCKGVVVDATGETVIGASVRVKGTTNGTITGLDGDFSLVGVKKGDVIQVSFVGYETQEVVWNGNSTPPLRIVLKDSSLTIDEVVITGYGGKQVRSKVTNSIAKVKDETLKQGLYSNPAQALSGAVAGLSVSQTSGNPGATPTIVLRGGTNFNGSGSPLILVDGQVRASLSDINPGDIESMEVLKDAGATAIYGARANDGVILITTKRGKAGKAEVNFSAKLGLNYYRDSYEFLGAEDYLYWMRMAYKRADTSGMKYPDGKPMVAYSDISTLKGATPYGTGNSYFAADGVTPLDGNKTSTAVWSPMIYTDKLSFLLDQGWRTMTDPVYGDKIIFKEHFMKDFNLKTPAMSQDYNINVNGGNEKGHYYAGLGYNKSDGTAYGNWYKRVSFVLNADYKLKPWLTSNSSFNFVDATWNGLPASQTNEENYFSRGFSVPSTFRGYNAAGEMLLGTNLGDGNQRYNFEKFVRDNNTDKFTLNQSFTIDFLKELSLKVGAIWYFSEEKYESFNKDYLSSPGNYNRSRGTSASYTRTKDETYNAVLNYNKQFLKDHSVDAMVGFEYYDSYTKGFSASGSGAPTDEFMDLEYTSKKENQRSIDSWHSRQRIMSFFGRLNYDFQSKYLFSFVIRKDGYSKLAKENRWGVFPGVSAGWVFSKEAFMKDFADILSFGKLRTSFGLNGNVNKDFVGYYTVQGSYTSNTYNGSTGFLLGSLPNPYLLWEKSRTFEVGLDLGFLENRINANLTYYNRLTSDKFANITLPTTAGVNSFTSNNGKFQNQGFEFELGFRVIDQKDWKWNINWNGALNINKVIQLPNNKLDRNRQNAYQVYTGKGSELMWVGGYQEGQRPGDLYAFVAEGIYRSQDEIPAGRIDVTSGGKALYGGVEGYNKLDASQKKTALPIQPGDVKWKDVNNDGQIDQYDLVKVGNMVPKWTGGINTTVSWKDLTLSARFDYALGFKAFDHRTQWFMGAGQGTYNTIVETKNTWTPENPNAKYPTYLWADQLGKRNYFRTSTLFVHNGDYLSIRELSLSYKLPTIWVQKAKLSRVDLSVTGQNLGYLTEAKHLFSPEKANSNGGYPLPRTIIFGVNVTF</sequence>
<dbReference type="PROSITE" id="PS00018">
    <property type="entry name" value="EF_HAND_1"/>
    <property type="match status" value="1"/>
</dbReference>
<evidence type="ECO:0000313" key="14">
    <source>
        <dbReference type="Proteomes" id="UP000396835"/>
    </source>
</evidence>
<dbReference type="Gene3D" id="2.40.170.20">
    <property type="entry name" value="TonB-dependent receptor, beta-barrel domain"/>
    <property type="match status" value="1"/>
</dbReference>
<reference evidence="13 14" key="1">
    <citation type="submission" date="2019-02" db="EMBL/GenBank/DDBJ databases">
        <authorList>
            <consortium name="Pathogen Informatics"/>
        </authorList>
    </citation>
    <scope>NUCLEOTIDE SEQUENCE [LARGE SCALE GENOMIC DNA]</scope>
    <source>
        <strain evidence="13 14">3012STDY7078512</strain>
    </source>
</reference>
<evidence type="ECO:0000256" key="7">
    <source>
        <dbReference type="ARBA" id="ARBA00023237"/>
    </source>
</evidence>
<evidence type="ECO:0000256" key="10">
    <source>
        <dbReference type="SAM" id="SignalP"/>
    </source>
</evidence>
<evidence type="ECO:0000256" key="6">
    <source>
        <dbReference type="ARBA" id="ARBA00023136"/>
    </source>
</evidence>
<feature type="domain" description="TonB-dependent receptor-like beta-barrel" evidence="11">
    <location>
        <begin position="460"/>
        <end position="944"/>
    </location>
</feature>
<keyword evidence="4 8" id="KW-0812">Transmembrane</keyword>
<dbReference type="RefSeq" id="WP_131751736.1">
    <property type="nucleotide sequence ID" value="NZ_CAACYH010000004.1"/>
</dbReference>
<evidence type="ECO:0000256" key="1">
    <source>
        <dbReference type="ARBA" id="ARBA00004571"/>
    </source>
</evidence>
<evidence type="ECO:0000313" key="13">
    <source>
        <dbReference type="EMBL" id="VFB13328.1"/>
    </source>
</evidence>
<dbReference type="InterPro" id="IPR023996">
    <property type="entry name" value="TonB-dep_OMP_SusC/RagA"/>
</dbReference>
<evidence type="ECO:0000259" key="11">
    <source>
        <dbReference type="Pfam" id="PF00593"/>
    </source>
</evidence>
<keyword evidence="6 8" id="KW-0472">Membrane</keyword>
<keyword evidence="5 9" id="KW-0798">TonB box</keyword>
<dbReference type="NCBIfam" id="TIGR04057">
    <property type="entry name" value="SusC_RagA_signa"/>
    <property type="match status" value="1"/>
</dbReference>
<evidence type="ECO:0000256" key="8">
    <source>
        <dbReference type="PROSITE-ProRule" id="PRU01360"/>
    </source>
</evidence>
<evidence type="ECO:0000259" key="12">
    <source>
        <dbReference type="Pfam" id="PF07715"/>
    </source>
</evidence>
<dbReference type="InterPro" id="IPR018247">
    <property type="entry name" value="EF_Hand_1_Ca_BS"/>
</dbReference>
<keyword evidence="2 8" id="KW-0813">Transport</keyword>
<dbReference type="InterPro" id="IPR008969">
    <property type="entry name" value="CarboxyPept-like_regulatory"/>
</dbReference>
<dbReference type="SUPFAM" id="SSF49464">
    <property type="entry name" value="Carboxypeptidase regulatory domain-like"/>
    <property type="match status" value="1"/>
</dbReference>
<dbReference type="InterPro" id="IPR000531">
    <property type="entry name" value="Beta-barrel_TonB"/>
</dbReference>
<organism evidence="13 14">
    <name type="scientific">Prevotella heparinolytica</name>
    <dbReference type="NCBI Taxonomy" id="28113"/>
    <lineage>
        <taxon>Bacteria</taxon>
        <taxon>Pseudomonadati</taxon>
        <taxon>Bacteroidota</taxon>
        <taxon>Bacteroidia</taxon>
        <taxon>Bacteroidales</taxon>
        <taxon>Bacteroidaceae</taxon>
        <taxon>Bacteroides</taxon>
    </lineage>
</organism>
<dbReference type="OrthoDB" id="9768177at2"/>
<evidence type="ECO:0000256" key="3">
    <source>
        <dbReference type="ARBA" id="ARBA00022452"/>
    </source>
</evidence>
<keyword evidence="3 8" id="KW-1134">Transmembrane beta strand</keyword>
<dbReference type="NCBIfam" id="TIGR04056">
    <property type="entry name" value="OMP_RagA_SusC"/>
    <property type="match status" value="1"/>
</dbReference>
<dbReference type="Pfam" id="PF07715">
    <property type="entry name" value="Plug"/>
    <property type="match status" value="1"/>
</dbReference>
<gene>
    <name evidence="13" type="ORF">NCTC7812_00851</name>
</gene>
<proteinExistence type="inferred from homology"/>
<name>A0A449I1Q3_9BACE</name>
<dbReference type="Gene3D" id="2.60.40.1120">
    <property type="entry name" value="Carboxypeptidase-like, regulatory domain"/>
    <property type="match status" value="1"/>
</dbReference>
<keyword evidence="10" id="KW-0732">Signal</keyword>
<dbReference type="EMBL" id="CAACYH010000004">
    <property type="protein sequence ID" value="VFB13328.1"/>
    <property type="molecule type" value="Genomic_DNA"/>
</dbReference>
<dbReference type="Pfam" id="PF13715">
    <property type="entry name" value="CarbopepD_reg_2"/>
    <property type="match status" value="1"/>
</dbReference>
<protein>
    <submittedName>
        <fullName evidence="13">Putative outer membrane protein</fullName>
    </submittedName>
</protein>
<dbReference type="InterPro" id="IPR012910">
    <property type="entry name" value="Plug_dom"/>
</dbReference>
<dbReference type="InterPro" id="IPR036942">
    <property type="entry name" value="Beta-barrel_TonB_sf"/>
</dbReference>
<dbReference type="Pfam" id="PF00593">
    <property type="entry name" value="TonB_dep_Rec_b-barrel"/>
    <property type="match status" value="1"/>
</dbReference>
<dbReference type="InterPro" id="IPR039426">
    <property type="entry name" value="TonB-dep_rcpt-like"/>
</dbReference>
<dbReference type="InterPro" id="IPR023997">
    <property type="entry name" value="TonB-dep_OMP_SusC/RagA_CS"/>
</dbReference>
<dbReference type="PROSITE" id="PS52016">
    <property type="entry name" value="TONB_DEPENDENT_REC_3"/>
    <property type="match status" value="1"/>
</dbReference>
<feature type="domain" description="TonB-dependent receptor plug" evidence="12">
    <location>
        <begin position="135"/>
        <end position="240"/>
    </location>
</feature>
<feature type="chain" id="PRO_5019016837" evidence="10">
    <location>
        <begin position="25"/>
        <end position="1123"/>
    </location>
</feature>
<dbReference type="SUPFAM" id="SSF56935">
    <property type="entry name" value="Porins"/>
    <property type="match status" value="1"/>
</dbReference>
<dbReference type="Proteomes" id="UP000396835">
    <property type="component" value="Unassembled WGS sequence"/>
</dbReference>
<dbReference type="GO" id="GO:0009279">
    <property type="term" value="C:cell outer membrane"/>
    <property type="evidence" value="ECO:0007669"/>
    <property type="project" value="UniProtKB-SubCell"/>
</dbReference>
<keyword evidence="7 8" id="KW-0998">Cell outer membrane</keyword>
<comment type="subcellular location">
    <subcellularLocation>
        <location evidence="1 8">Cell outer membrane</location>
        <topology evidence="1 8">Multi-pass membrane protein</topology>
    </subcellularLocation>
</comment>
<evidence type="ECO:0000256" key="9">
    <source>
        <dbReference type="RuleBase" id="RU003357"/>
    </source>
</evidence>